<dbReference type="AlphaFoldDB" id="R7QHX4"/>
<sequence>MCLLDEDLNIFFAECRASAWTGYDLYPISGDVEQRAKHARSRAIEAPCSSNKYSACPSRSDVHVQMQNPEAGHGFDPIRRTRSPQAASRSFQAWRSEEYDVLLFIDDNIYLYIYIYVYIIQKCE</sequence>
<accession>R7QHX4</accession>
<dbReference type="Gramene" id="CDF37684">
    <property type="protein sequence ID" value="CDF37684"/>
    <property type="gene ID" value="CHC_T00005867001"/>
</dbReference>
<organism evidence="1 2">
    <name type="scientific">Chondrus crispus</name>
    <name type="common">Carrageen Irish moss</name>
    <name type="synonym">Polymorpha crispa</name>
    <dbReference type="NCBI Taxonomy" id="2769"/>
    <lineage>
        <taxon>Eukaryota</taxon>
        <taxon>Rhodophyta</taxon>
        <taxon>Florideophyceae</taxon>
        <taxon>Rhodymeniophycidae</taxon>
        <taxon>Gigartinales</taxon>
        <taxon>Gigartinaceae</taxon>
        <taxon>Chondrus</taxon>
    </lineage>
</organism>
<keyword evidence="2" id="KW-1185">Reference proteome</keyword>
<dbReference type="KEGG" id="ccp:CHC_T00005867001"/>
<proteinExistence type="predicted"/>
<protein>
    <submittedName>
        <fullName evidence="1">Uncharacterized protein</fullName>
    </submittedName>
</protein>
<reference evidence="2" key="1">
    <citation type="journal article" date="2013" name="Proc. Natl. Acad. Sci. U.S.A.">
        <title>Genome structure and metabolic features in the red seaweed Chondrus crispus shed light on evolution of the Archaeplastida.</title>
        <authorList>
            <person name="Collen J."/>
            <person name="Porcel B."/>
            <person name="Carre W."/>
            <person name="Ball S.G."/>
            <person name="Chaparro C."/>
            <person name="Tonon T."/>
            <person name="Barbeyron T."/>
            <person name="Michel G."/>
            <person name="Noel B."/>
            <person name="Valentin K."/>
            <person name="Elias M."/>
            <person name="Artiguenave F."/>
            <person name="Arun A."/>
            <person name="Aury J.M."/>
            <person name="Barbosa-Neto J.F."/>
            <person name="Bothwell J.H."/>
            <person name="Bouget F.Y."/>
            <person name="Brillet L."/>
            <person name="Cabello-Hurtado F."/>
            <person name="Capella-Gutierrez S."/>
            <person name="Charrier B."/>
            <person name="Cladiere L."/>
            <person name="Cock J.M."/>
            <person name="Coelho S.M."/>
            <person name="Colleoni C."/>
            <person name="Czjzek M."/>
            <person name="Da Silva C."/>
            <person name="Delage L."/>
            <person name="Denoeud F."/>
            <person name="Deschamps P."/>
            <person name="Dittami S.M."/>
            <person name="Gabaldon T."/>
            <person name="Gachon C.M."/>
            <person name="Groisillier A."/>
            <person name="Herve C."/>
            <person name="Jabbari K."/>
            <person name="Katinka M."/>
            <person name="Kloareg B."/>
            <person name="Kowalczyk N."/>
            <person name="Labadie K."/>
            <person name="Leblanc C."/>
            <person name="Lopez P.J."/>
            <person name="McLachlan D.H."/>
            <person name="Meslet-Cladiere L."/>
            <person name="Moustafa A."/>
            <person name="Nehr Z."/>
            <person name="Nyvall Collen P."/>
            <person name="Panaud O."/>
            <person name="Partensky F."/>
            <person name="Poulain J."/>
            <person name="Rensing S.A."/>
            <person name="Rousvoal S."/>
            <person name="Samson G."/>
            <person name="Symeonidi A."/>
            <person name="Weissenbach J."/>
            <person name="Zambounis A."/>
            <person name="Wincker P."/>
            <person name="Boyen C."/>
        </authorList>
    </citation>
    <scope>NUCLEOTIDE SEQUENCE [LARGE SCALE GENOMIC DNA]</scope>
    <source>
        <strain evidence="2">cv. Stackhouse</strain>
    </source>
</reference>
<dbReference type="Proteomes" id="UP000012073">
    <property type="component" value="Unassembled WGS sequence"/>
</dbReference>
<dbReference type="GeneID" id="17325272"/>
<dbReference type="RefSeq" id="XP_005717555.1">
    <property type="nucleotide sequence ID" value="XM_005717498.1"/>
</dbReference>
<evidence type="ECO:0000313" key="2">
    <source>
        <dbReference type="Proteomes" id="UP000012073"/>
    </source>
</evidence>
<evidence type="ECO:0000313" key="1">
    <source>
        <dbReference type="EMBL" id="CDF37684.1"/>
    </source>
</evidence>
<name>R7QHX4_CHOCR</name>
<dbReference type="EMBL" id="HG001860">
    <property type="protein sequence ID" value="CDF37684.1"/>
    <property type="molecule type" value="Genomic_DNA"/>
</dbReference>
<gene>
    <name evidence="1" type="ORF">CHC_T00005867001</name>
</gene>